<proteinExistence type="predicted"/>
<reference evidence="3" key="2">
    <citation type="submission" date="2021-09" db="EMBL/GenBank/DDBJ databases">
        <authorList>
            <person name="Gilroy R."/>
        </authorList>
    </citation>
    <scope>NUCLEOTIDE SEQUENCE</scope>
    <source>
        <strain evidence="3">CHK135-1449</strain>
    </source>
</reference>
<dbReference type="InterPro" id="IPR001041">
    <property type="entry name" value="2Fe-2S_ferredoxin-type"/>
</dbReference>
<comment type="caution">
    <text evidence="3">The sequence shown here is derived from an EMBL/GenBank/DDBJ whole genome shotgun (WGS) entry which is preliminary data.</text>
</comment>
<dbReference type="SUPFAM" id="SSF63380">
    <property type="entry name" value="Riboflavin synthase domain-like"/>
    <property type="match status" value="1"/>
</dbReference>
<dbReference type="PRINTS" id="PR00409">
    <property type="entry name" value="PHDIOXRDTASE"/>
</dbReference>
<dbReference type="Gene3D" id="3.40.50.80">
    <property type="entry name" value="Nucleotide-binding domain of ferredoxin-NADP reductase (FNR) module"/>
    <property type="match status" value="1"/>
</dbReference>
<protein>
    <submittedName>
        <fullName evidence="3">Iron-sulfur cluster-binding domain-containing protein</fullName>
    </submittedName>
</protein>
<dbReference type="GO" id="GO:0051536">
    <property type="term" value="F:iron-sulfur cluster binding"/>
    <property type="evidence" value="ECO:0007669"/>
    <property type="project" value="InterPro"/>
</dbReference>
<sequence length="354" mass="39227">MQVLEKLKMPLTTLGESVIDQHAINFWAQKLNPLWSFNQALGKIVHIETAARDMLSFKIRVNRLFKFGEAGQHHPVFVVIKGIRYERSYSLTRVDQQHVLLTVKQVNAGKVSSWLAEQAKVGDIIEFGQPFGDMTLPEQVHPMILLAAGSGITPMLSILEALDQKTEFSVPVTLWYWVKHNQDAAFITRFEALARKYPNFSYQVFATQEQQAAPRLDASYLTQLQNLEQSVVYACGPSGFVSTAEPLFGSVKLFKSEAFSMSLGDMSDTGFVNVTLTRSKKTVSIPKGHSILVSLEHQNIKPAHGCRMGICNKCVCNKVEGATKNLVNGAQSTEPGNALKICVNSAQTDLVIDL</sequence>
<evidence type="ECO:0000259" key="2">
    <source>
        <dbReference type="PROSITE" id="PS51384"/>
    </source>
</evidence>
<dbReference type="PANTHER" id="PTHR47354">
    <property type="entry name" value="NADH OXIDOREDUCTASE HCR"/>
    <property type="match status" value="1"/>
</dbReference>
<dbReference type="EMBL" id="DYWX01000075">
    <property type="protein sequence ID" value="HJF28040.1"/>
    <property type="molecule type" value="Genomic_DNA"/>
</dbReference>
<dbReference type="Pfam" id="PF00111">
    <property type="entry name" value="Fer2"/>
    <property type="match status" value="1"/>
</dbReference>
<dbReference type="InterPro" id="IPR050415">
    <property type="entry name" value="MRET"/>
</dbReference>
<dbReference type="Gene3D" id="3.10.20.30">
    <property type="match status" value="1"/>
</dbReference>
<dbReference type="Proteomes" id="UP000787156">
    <property type="component" value="Unassembled WGS sequence"/>
</dbReference>
<evidence type="ECO:0000313" key="4">
    <source>
        <dbReference type="Proteomes" id="UP000787156"/>
    </source>
</evidence>
<accession>A0A9D2ZZD9</accession>
<dbReference type="Gene3D" id="2.40.30.10">
    <property type="entry name" value="Translation factors"/>
    <property type="match status" value="1"/>
</dbReference>
<dbReference type="InterPro" id="IPR036010">
    <property type="entry name" value="2Fe-2S_ferredoxin-like_sf"/>
</dbReference>
<dbReference type="SUPFAM" id="SSF52343">
    <property type="entry name" value="Ferredoxin reductase-like, C-terminal NADP-linked domain"/>
    <property type="match status" value="1"/>
</dbReference>
<dbReference type="InterPro" id="IPR039261">
    <property type="entry name" value="FNR_nucleotide-bd"/>
</dbReference>
<dbReference type="SUPFAM" id="SSF54292">
    <property type="entry name" value="2Fe-2S ferredoxin-like"/>
    <property type="match status" value="1"/>
</dbReference>
<feature type="domain" description="2Fe-2S ferredoxin-type" evidence="1">
    <location>
        <begin position="272"/>
        <end position="354"/>
    </location>
</feature>
<organism evidence="3 4">
    <name type="scientific">Acinetobacter lwoffii</name>
    <dbReference type="NCBI Taxonomy" id="28090"/>
    <lineage>
        <taxon>Bacteria</taxon>
        <taxon>Pseudomonadati</taxon>
        <taxon>Pseudomonadota</taxon>
        <taxon>Gammaproteobacteria</taxon>
        <taxon>Moraxellales</taxon>
        <taxon>Moraxellaceae</taxon>
        <taxon>Acinetobacter</taxon>
    </lineage>
</organism>
<feature type="domain" description="FAD-binding FR-type" evidence="2">
    <location>
        <begin position="37"/>
        <end position="137"/>
    </location>
</feature>
<dbReference type="InterPro" id="IPR001433">
    <property type="entry name" value="OxRdtase_FAD/NAD-bd"/>
</dbReference>
<dbReference type="PANTHER" id="PTHR47354:SF3">
    <property type="entry name" value="OXIDOREDUCTASE-RELATED"/>
    <property type="match status" value="1"/>
</dbReference>
<gene>
    <name evidence="3" type="ORF">K8V79_07310</name>
</gene>
<dbReference type="CDD" id="cd00207">
    <property type="entry name" value="fer2"/>
    <property type="match status" value="1"/>
</dbReference>
<dbReference type="InterPro" id="IPR017927">
    <property type="entry name" value="FAD-bd_FR_type"/>
</dbReference>
<dbReference type="Pfam" id="PF00175">
    <property type="entry name" value="NAD_binding_1"/>
    <property type="match status" value="1"/>
</dbReference>
<reference evidence="3" key="1">
    <citation type="journal article" date="2021" name="PeerJ">
        <title>Extensive microbial diversity within the chicken gut microbiome revealed by metagenomics and culture.</title>
        <authorList>
            <person name="Gilroy R."/>
            <person name="Ravi A."/>
            <person name="Getino M."/>
            <person name="Pursley I."/>
            <person name="Horton D.L."/>
            <person name="Alikhan N.F."/>
            <person name="Baker D."/>
            <person name="Gharbi K."/>
            <person name="Hall N."/>
            <person name="Watson M."/>
            <person name="Adriaenssens E.M."/>
            <person name="Foster-Nyarko E."/>
            <person name="Jarju S."/>
            <person name="Secka A."/>
            <person name="Antonio M."/>
            <person name="Oren A."/>
            <person name="Chaudhuri R.R."/>
            <person name="La Ragione R."/>
            <person name="Hildebrand F."/>
            <person name="Pallen M.J."/>
        </authorList>
    </citation>
    <scope>NUCLEOTIDE SEQUENCE</scope>
    <source>
        <strain evidence="3">CHK135-1449</strain>
    </source>
</reference>
<dbReference type="PROSITE" id="PS51384">
    <property type="entry name" value="FAD_FR"/>
    <property type="match status" value="1"/>
</dbReference>
<dbReference type="GO" id="GO:0016491">
    <property type="term" value="F:oxidoreductase activity"/>
    <property type="evidence" value="ECO:0007669"/>
    <property type="project" value="InterPro"/>
</dbReference>
<dbReference type="InterPro" id="IPR012675">
    <property type="entry name" value="Beta-grasp_dom_sf"/>
</dbReference>
<name>A0A9D2ZZD9_ACILW</name>
<dbReference type="PROSITE" id="PS51085">
    <property type="entry name" value="2FE2S_FER_2"/>
    <property type="match status" value="1"/>
</dbReference>
<dbReference type="InterPro" id="IPR017938">
    <property type="entry name" value="Riboflavin_synthase-like_b-brl"/>
</dbReference>
<evidence type="ECO:0000259" key="1">
    <source>
        <dbReference type="PROSITE" id="PS51085"/>
    </source>
</evidence>
<dbReference type="AlphaFoldDB" id="A0A9D2ZZD9"/>
<evidence type="ECO:0000313" key="3">
    <source>
        <dbReference type="EMBL" id="HJF28040.1"/>
    </source>
</evidence>
<dbReference type="InterPro" id="IPR008333">
    <property type="entry name" value="Cbr1-like_FAD-bd_dom"/>
</dbReference>
<dbReference type="Pfam" id="PF00970">
    <property type="entry name" value="FAD_binding_6"/>
    <property type="match status" value="1"/>
</dbReference>